<evidence type="ECO:0000313" key="1">
    <source>
        <dbReference type="EMBL" id="MBO0453003.1"/>
    </source>
</evidence>
<organism evidence="1 2">
    <name type="scientific">Candidatus Enterococcus murrayae</name>
    <dbReference type="NCBI Taxonomy" id="2815321"/>
    <lineage>
        <taxon>Bacteria</taxon>
        <taxon>Bacillati</taxon>
        <taxon>Bacillota</taxon>
        <taxon>Bacilli</taxon>
        <taxon>Lactobacillales</taxon>
        <taxon>Enterococcaceae</taxon>
        <taxon>Enterococcus</taxon>
    </lineage>
</organism>
<evidence type="ECO:0008006" key="3">
    <source>
        <dbReference type="Google" id="ProtNLM"/>
    </source>
</evidence>
<name>A0ABS3HKB1_9ENTE</name>
<dbReference type="RefSeq" id="WP_207108774.1">
    <property type="nucleotide sequence ID" value="NZ_JAFLVR010000027.1"/>
</dbReference>
<evidence type="ECO:0000313" key="2">
    <source>
        <dbReference type="Proteomes" id="UP000664495"/>
    </source>
</evidence>
<comment type="caution">
    <text evidence="1">The sequence shown here is derived from an EMBL/GenBank/DDBJ whole genome shotgun (WGS) entry which is preliminary data.</text>
</comment>
<sequence>MSVKAYLEITLYIEEKNRPAAAKVFTDYRDPFLKEINGALTKDLLVRDEDVQVLHGFDSPENAQAYLETDLFTKDVVTGLQPLWFKDPEIKIYTVA</sequence>
<reference evidence="1 2" key="1">
    <citation type="submission" date="2021-03" db="EMBL/GenBank/DDBJ databases">
        <title>Enterococcal diversity collection.</title>
        <authorList>
            <person name="Gilmore M.S."/>
            <person name="Schwartzman J."/>
            <person name="Van Tyne D."/>
            <person name="Martin M."/>
            <person name="Earl A.M."/>
            <person name="Manson A.L."/>
            <person name="Straub T."/>
            <person name="Salamzade R."/>
            <person name="Saavedra J."/>
            <person name="Lebreton F."/>
            <person name="Prichula J."/>
            <person name="Schaufler K."/>
            <person name="Gaca A."/>
            <person name="Sgardioli B."/>
            <person name="Wagenaar J."/>
            <person name="Strong T."/>
        </authorList>
    </citation>
    <scope>NUCLEOTIDE SEQUENCE [LARGE SCALE GENOMIC DNA]</scope>
    <source>
        <strain evidence="1 2">MJM16</strain>
    </source>
</reference>
<gene>
    <name evidence="1" type="ORF">JZO85_12020</name>
</gene>
<accession>A0ABS3HKB1</accession>
<dbReference type="EMBL" id="JAFLVR010000027">
    <property type="protein sequence ID" value="MBO0453003.1"/>
    <property type="molecule type" value="Genomic_DNA"/>
</dbReference>
<proteinExistence type="predicted"/>
<protein>
    <recommendedName>
        <fullName evidence="3">YCII-related domain-containing protein</fullName>
    </recommendedName>
</protein>
<keyword evidence="2" id="KW-1185">Reference proteome</keyword>
<dbReference type="Proteomes" id="UP000664495">
    <property type="component" value="Unassembled WGS sequence"/>
</dbReference>